<accession>A0ABT7UT54</accession>
<sequence>MGKKIICALAAFAVLAGLCFVLSYTRPMTLEQLCPGIRLEDCRAIQASFRRGQTGEEITLTLQNGDTAFAQVTELMEKASFRRSLLSLFPLGGKSHALQPEDFKWLLLLEFGDTQLPDGTRGSGMLIELNDFYGTLEVSYVGETWRCSVSNQEEWRGAVMECLETANKKEGNA</sequence>
<organism evidence="1 2">
    <name type="scientific">Allofournierella massiliensis</name>
    <dbReference type="NCBI Taxonomy" id="1650663"/>
    <lineage>
        <taxon>Bacteria</taxon>
        <taxon>Bacillati</taxon>
        <taxon>Bacillota</taxon>
        <taxon>Clostridia</taxon>
        <taxon>Eubacteriales</taxon>
        <taxon>Oscillospiraceae</taxon>
        <taxon>Allofournierella</taxon>
    </lineage>
</organism>
<evidence type="ECO:0000313" key="1">
    <source>
        <dbReference type="EMBL" id="MDM8202076.1"/>
    </source>
</evidence>
<name>A0ABT7UT54_9FIRM</name>
<gene>
    <name evidence="1" type="ORF">QUW08_12355</name>
</gene>
<reference evidence="1 2" key="3">
    <citation type="submission" date="2023-06" db="EMBL/GenBank/DDBJ databases">
        <authorList>
            <person name="Zeman M."/>
            <person name="Kubasova T."/>
            <person name="Jahodarova E."/>
            <person name="Nykrynova M."/>
            <person name="Rychlik I."/>
        </authorList>
    </citation>
    <scope>NUCLEOTIDE SEQUENCE [LARGE SCALE GENOMIC DNA]</scope>
    <source>
        <strain evidence="1 2">ET340</strain>
    </source>
</reference>
<dbReference type="RefSeq" id="WP_289600467.1">
    <property type="nucleotide sequence ID" value="NZ_JAUDCL010000026.1"/>
</dbReference>
<dbReference type="Proteomes" id="UP001529380">
    <property type="component" value="Unassembled WGS sequence"/>
</dbReference>
<reference evidence="2" key="1">
    <citation type="submission" date="2023-06" db="EMBL/GenBank/DDBJ databases">
        <title>Identification and characterization of horizontal gene transfer across gut microbiota members of farm animals based on homology search.</title>
        <authorList>
            <person name="Zeman M."/>
            <person name="Kubasova T."/>
            <person name="Jahodarova E."/>
            <person name="Nykrynova M."/>
            <person name="Rychlik I."/>
        </authorList>
    </citation>
    <scope>NUCLEOTIDE SEQUENCE [LARGE SCALE GENOMIC DNA]</scope>
    <source>
        <strain evidence="2">ET340</strain>
    </source>
</reference>
<reference evidence="1 2" key="2">
    <citation type="submission" date="2023-06" db="EMBL/GenBank/DDBJ databases">
        <title>Identification and characterization of horizontal gene transfer across gut microbiota members of farm animals based on homology search.</title>
        <authorList>
            <person name="Schwarzerova J."/>
            <person name="Nykrynova M."/>
            <person name="Jureckova K."/>
            <person name="Cejkova D."/>
            <person name="Rychlik I."/>
        </authorList>
    </citation>
    <scope>NUCLEOTIDE SEQUENCE [LARGE SCALE GENOMIC DNA]</scope>
    <source>
        <strain evidence="1 2">ET340</strain>
    </source>
</reference>
<dbReference type="EMBL" id="JAUDCL010000026">
    <property type="protein sequence ID" value="MDM8202076.1"/>
    <property type="molecule type" value="Genomic_DNA"/>
</dbReference>
<comment type="caution">
    <text evidence="1">The sequence shown here is derived from an EMBL/GenBank/DDBJ whole genome shotgun (WGS) entry which is preliminary data.</text>
</comment>
<protein>
    <recommendedName>
        <fullName evidence="3">Lipoprotein</fullName>
    </recommendedName>
</protein>
<proteinExistence type="predicted"/>
<keyword evidence="2" id="KW-1185">Reference proteome</keyword>
<evidence type="ECO:0000313" key="2">
    <source>
        <dbReference type="Proteomes" id="UP001529380"/>
    </source>
</evidence>
<evidence type="ECO:0008006" key="3">
    <source>
        <dbReference type="Google" id="ProtNLM"/>
    </source>
</evidence>